<dbReference type="Proteomes" id="UP000239156">
    <property type="component" value="Unassembled WGS sequence"/>
</dbReference>
<sequence length="230" mass="26137">RLDLSLSTSYNFDHRFRITQDGSGSKKEGYQGHTGARLARPEVSKAQKLSPALDHLAATLVEDFDTFFFKTYKRAQSFLPCKLFGFDSIKGTKDIGDLIGGESMDGQLDMLYECVSEEFQSHIQEEAKYQDKLQLEMDRIRSLKKPRPTKQSLKPAEGHLISAEERRQREERRAAAANTIKATAGCQTRKRKERQSGELLEGGSQKGSSIPTKRPKRDRSLQLIWFFISC</sequence>
<dbReference type="AlphaFoldDB" id="A0A2S4VX68"/>
<feature type="compositionally biased region" description="Basic and acidic residues" evidence="1">
    <location>
        <begin position="162"/>
        <end position="174"/>
    </location>
</feature>
<protein>
    <submittedName>
        <fullName evidence="2">Uncharacterized protein</fullName>
    </submittedName>
</protein>
<feature type="compositionally biased region" description="Low complexity" evidence="1">
    <location>
        <begin position="175"/>
        <end position="184"/>
    </location>
</feature>
<gene>
    <name evidence="2" type="ORF">PSTT_03160</name>
</gene>
<accession>A0A2S4VX68</accession>
<feature type="region of interest" description="Disordered" evidence="1">
    <location>
        <begin position="144"/>
        <end position="216"/>
    </location>
</feature>
<evidence type="ECO:0000313" key="2">
    <source>
        <dbReference type="EMBL" id="POW14101.1"/>
    </source>
</evidence>
<evidence type="ECO:0000313" key="3">
    <source>
        <dbReference type="Proteomes" id="UP000239156"/>
    </source>
</evidence>
<feature type="non-terminal residue" evidence="2">
    <location>
        <position position="1"/>
    </location>
</feature>
<dbReference type="VEuPathDB" id="FungiDB:PSTT_03160"/>
<evidence type="ECO:0000256" key="1">
    <source>
        <dbReference type="SAM" id="MobiDB-lite"/>
    </source>
</evidence>
<comment type="caution">
    <text evidence="2">The sequence shown here is derived from an EMBL/GenBank/DDBJ whole genome shotgun (WGS) entry which is preliminary data.</text>
</comment>
<reference evidence="2" key="1">
    <citation type="submission" date="2017-12" db="EMBL/GenBank/DDBJ databases">
        <title>Gene loss provides genomic basis for host adaptation in cereal stripe rust fungi.</title>
        <authorList>
            <person name="Xia C."/>
        </authorList>
    </citation>
    <scope>NUCLEOTIDE SEQUENCE [LARGE SCALE GENOMIC DNA]</scope>
    <source>
        <strain evidence="2">93-210</strain>
    </source>
</reference>
<name>A0A2S4VX68_9BASI</name>
<organism evidence="2 3">
    <name type="scientific">Puccinia striiformis</name>
    <dbReference type="NCBI Taxonomy" id="27350"/>
    <lineage>
        <taxon>Eukaryota</taxon>
        <taxon>Fungi</taxon>
        <taxon>Dikarya</taxon>
        <taxon>Basidiomycota</taxon>
        <taxon>Pucciniomycotina</taxon>
        <taxon>Pucciniomycetes</taxon>
        <taxon>Pucciniales</taxon>
        <taxon>Pucciniaceae</taxon>
        <taxon>Puccinia</taxon>
    </lineage>
</organism>
<keyword evidence="3" id="KW-1185">Reference proteome</keyword>
<proteinExistence type="predicted"/>
<dbReference type="EMBL" id="PKSL01000020">
    <property type="protein sequence ID" value="POW14101.1"/>
    <property type="molecule type" value="Genomic_DNA"/>
</dbReference>